<evidence type="ECO:0000313" key="3">
    <source>
        <dbReference type="EMBL" id="RAR73871.1"/>
    </source>
</evidence>
<proteinExistence type="predicted"/>
<evidence type="ECO:0000259" key="2">
    <source>
        <dbReference type="PROSITE" id="PS50943"/>
    </source>
</evidence>
<sequence length="106" mass="12378">MQNLESIGVKIRNLREGADMPLRKLAALLDVDQSTLSKIERDERKPNIKMIEEVSKIFNVDKDELLISFYSDIVFYEIQDENSFSKILQVAEAKIQYQRTITNKKK</sequence>
<reference evidence="3 4" key="1">
    <citation type="submission" date="2018-06" db="EMBL/GenBank/DDBJ databases">
        <title>Genomic Encyclopedia of Archaeal and Bacterial Type Strains, Phase II (KMG-II): from individual species to whole genera.</title>
        <authorList>
            <person name="Goeker M."/>
        </authorList>
    </citation>
    <scope>NUCLEOTIDE SEQUENCE [LARGE SCALE GENOMIC DNA]</scope>
    <source>
        <strain evidence="3 4">DSM 25663</strain>
    </source>
</reference>
<keyword evidence="4" id="KW-1185">Reference proteome</keyword>
<dbReference type="PANTHER" id="PTHR46558:SF4">
    <property type="entry name" value="DNA-BIDING PHAGE PROTEIN"/>
    <property type="match status" value="1"/>
</dbReference>
<evidence type="ECO:0000313" key="4">
    <source>
        <dbReference type="Proteomes" id="UP000248840"/>
    </source>
</evidence>
<evidence type="ECO:0000256" key="1">
    <source>
        <dbReference type="ARBA" id="ARBA00023125"/>
    </source>
</evidence>
<dbReference type="RefSeq" id="WP_112112669.1">
    <property type="nucleotide sequence ID" value="NZ_QLSZ01000003.1"/>
</dbReference>
<name>A0A328YIK0_9FLAO</name>
<dbReference type="PROSITE" id="PS50943">
    <property type="entry name" value="HTH_CROC1"/>
    <property type="match status" value="1"/>
</dbReference>
<dbReference type="Proteomes" id="UP000248840">
    <property type="component" value="Unassembled WGS sequence"/>
</dbReference>
<protein>
    <submittedName>
        <fullName evidence="3">Helix-turn-helix protein</fullName>
    </submittedName>
</protein>
<dbReference type="SMART" id="SM00530">
    <property type="entry name" value="HTH_XRE"/>
    <property type="match status" value="1"/>
</dbReference>
<dbReference type="Gene3D" id="1.10.260.40">
    <property type="entry name" value="lambda repressor-like DNA-binding domains"/>
    <property type="match status" value="1"/>
</dbReference>
<dbReference type="Pfam" id="PF01381">
    <property type="entry name" value="HTH_3"/>
    <property type="match status" value="1"/>
</dbReference>
<dbReference type="SUPFAM" id="SSF47413">
    <property type="entry name" value="lambda repressor-like DNA-binding domains"/>
    <property type="match status" value="1"/>
</dbReference>
<accession>A0A328YIK0</accession>
<dbReference type="EMBL" id="QLSZ01000003">
    <property type="protein sequence ID" value="RAR73871.1"/>
    <property type="molecule type" value="Genomic_DNA"/>
</dbReference>
<keyword evidence="1" id="KW-0238">DNA-binding</keyword>
<comment type="caution">
    <text evidence="3">The sequence shown here is derived from an EMBL/GenBank/DDBJ whole genome shotgun (WGS) entry which is preliminary data.</text>
</comment>
<dbReference type="InterPro" id="IPR010982">
    <property type="entry name" value="Lambda_DNA-bd_dom_sf"/>
</dbReference>
<dbReference type="InterPro" id="IPR001387">
    <property type="entry name" value="Cro/C1-type_HTH"/>
</dbReference>
<dbReference type="OrthoDB" id="4762426at2"/>
<gene>
    <name evidence="3" type="ORF">CLV55_103190</name>
</gene>
<dbReference type="CDD" id="cd00093">
    <property type="entry name" value="HTH_XRE"/>
    <property type="match status" value="1"/>
</dbReference>
<dbReference type="PANTHER" id="PTHR46558">
    <property type="entry name" value="TRACRIPTIONAL REGULATORY PROTEIN-RELATED-RELATED"/>
    <property type="match status" value="1"/>
</dbReference>
<organism evidence="3 4">
    <name type="scientific">Flavobacterium aciduliphilum</name>
    <dbReference type="NCBI Taxonomy" id="1101402"/>
    <lineage>
        <taxon>Bacteria</taxon>
        <taxon>Pseudomonadati</taxon>
        <taxon>Bacteroidota</taxon>
        <taxon>Flavobacteriia</taxon>
        <taxon>Flavobacteriales</taxon>
        <taxon>Flavobacteriaceae</taxon>
        <taxon>Flavobacterium</taxon>
    </lineage>
</organism>
<dbReference type="GO" id="GO:0003677">
    <property type="term" value="F:DNA binding"/>
    <property type="evidence" value="ECO:0007669"/>
    <property type="project" value="UniProtKB-KW"/>
</dbReference>
<feature type="domain" description="HTH cro/C1-type" evidence="2">
    <location>
        <begin position="11"/>
        <end position="65"/>
    </location>
</feature>
<dbReference type="AlphaFoldDB" id="A0A328YIK0"/>